<sequence length="50" mass="6036">MCNIRMVFFCVSVVKELRKPLRSFPFSLSFILKRRLSIGKPYQFQLQVKR</sequence>
<comment type="caution">
    <text evidence="1">The sequence shown here is derived from an EMBL/GenBank/DDBJ whole genome shotgun (WGS) entry which is preliminary data.</text>
</comment>
<organism evidence="1 2">
    <name type="scientific">Daphnia magna</name>
    <dbReference type="NCBI Taxonomy" id="35525"/>
    <lineage>
        <taxon>Eukaryota</taxon>
        <taxon>Metazoa</taxon>
        <taxon>Ecdysozoa</taxon>
        <taxon>Arthropoda</taxon>
        <taxon>Crustacea</taxon>
        <taxon>Branchiopoda</taxon>
        <taxon>Diplostraca</taxon>
        <taxon>Cladocera</taxon>
        <taxon>Anomopoda</taxon>
        <taxon>Daphniidae</taxon>
        <taxon>Daphnia</taxon>
    </lineage>
</organism>
<dbReference type="AlphaFoldDB" id="A0A164PT76"/>
<evidence type="ECO:0000313" key="2">
    <source>
        <dbReference type="Proteomes" id="UP000076858"/>
    </source>
</evidence>
<gene>
    <name evidence="1" type="ORF">APZ42_029302</name>
</gene>
<protein>
    <submittedName>
        <fullName evidence="1">Uncharacterized protein</fullName>
    </submittedName>
</protein>
<evidence type="ECO:0000313" key="1">
    <source>
        <dbReference type="EMBL" id="KZS07118.1"/>
    </source>
</evidence>
<reference evidence="1 2" key="1">
    <citation type="submission" date="2016-03" db="EMBL/GenBank/DDBJ databases">
        <title>EvidentialGene: Evidence-directed Construction of Genes on Genomes.</title>
        <authorList>
            <person name="Gilbert D.G."/>
            <person name="Choi J.-H."/>
            <person name="Mockaitis K."/>
            <person name="Colbourne J."/>
            <person name="Pfrender M."/>
        </authorList>
    </citation>
    <scope>NUCLEOTIDE SEQUENCE [LARGE SCALE GENOMIC DNA]</scope>
    <source>
        <strain evidence="1 2">Xinb3</strain>
        <tissue evidence="1">Complete organism</tissue>
    </source>
</reference>
<dbReference type="EMBL" id="LRGB01002568">
    <property type="protein sequence ID" value="KZS07118.1"/>
    <property type="molecule type" value="Genomic_DNA"/>
</dbReference>
<proteinExistence type="predicted"/>
<name>A0A164PT76_9CRUS</name>
<accession>A0A164PT76</accession>
<keyword evidence="2" id="KW-1185">Reference proteome</keyword>
<dbReference type="Proteomes" id="UP000076858">
    <property type="component" value="Unassembled WGS sequence"/>
</dbReference>